<dbReference type="AlphaFoldDB" id="A0A7G3G837"/>
<evidence type="ECO:0000256" key="1">
    <source>
        <dbReference type="SAM" id="Phobius"/>
    </source>
</evidence>
<keyword evidence="1" id="KW-0812">Transmembrane</keyword>
<keyword evidence="3" id="KW-1185">Reference proteome</keyword>
<keyword evidence="1" id="KW-0472">Membrane</keyword>
<name>A0A7G3G837_9NEIS</name>
<feature type="transmembrane region" description="Helical" evidence="1">
    <location>
        <begin position="37"/>
        <end position="55"/>
    </location>
</feature>
<accession>A0A7G3G837</accession>
<dbReference type="Proteomes" id="UP000515917">
    <property type="component" value="Chromosome"/>
</dbReference>
<feature type="transmembrane region" description="Helical" evidence="1">
    <location>
        <begin position="94"/>
        <end position="120"/>
    </location>
</feature>
<evidence type="ECO:0000313" key="3">
    <source>
        <dbReference type="Proteomes" id="UP000515917"/>
    </source>
</evidence>
<protein>
    <submittedName>
        <fullName evidence="2">Uncharacterized protein</fullName>
    </submittedName>
</protein>
<organism evidence="2 3">
    <name type="scientific">Iodobacter fluviatilis</name>
    <dbReference type="NCBI Taxonomy" id="537"/>
    <lineage>
        <taxon>Bacteria</taxon>
        <taxon>Pseudomonadati</taxon>
        <taxon>Pseudomonadota</taxon>
        <taxon>Betaproteobacteria</taxon>
        <taxon>Neisseriales</taxon>
        <taxon>Chitinibacteraceae</taxon>
        <taxon>Iodobacter</taxon>
    </lineage>
</organism>
<dbReference type="RefSeq" id="WP_130105903.1">
    <property type="nucleotide sequence ID" value="NZ_CP025781.1"/>
</dbReference>
<feature type="transmembrane region" description="Helical" evidence="1">
    <location>
        <begin position="7"/>
        <end position="31"/>
    </location>
</feature>
<gene>
    <name evidence="2" type="ORF">C1H71_07070</name>
</gene>
<dbReference type="KEGG" id="ifl:C1H71_07070"/>
<keyword evidence="1" id="KW-1133">Transmembrane helix</keyword>
<evidence type="ECO:0000313" key="2">
    <source>
        <dbReference type="EMBL" id="QBC43324.1"/>
    </source>
</evidence>
<proteinExistence type="predicted"/>
<dbReference type="EMBL" id="CP025781">
    <property type="protein sequence ID" value="QBC43324.1"/>
    <property type="molecule type" value="Genomic_DNA"/>
</dbReference>
<feature type="transmembrane region" description="Helical" evidence="1">
    <location>
        <begin position="62"/>
        <end position="82"/>
    </location>
</feature>
<sequence>MIHQTMLKAIIVGVSVLVLAQVLYIGVLLRIEHHDVLRILLLFFPCISAFLSACIAPRRKLLIGMSMAIWGSLIAIFSAMIYERMGLPVDSIGGPLATLVVVFTYDAILSILGGAAGYCCSRHQIIETRQSTFH</sequence>
<reference evidence="2 3" key="1">
    <citation type="submission" date="2018-01" db="EMBL/GenBank/DDBJ databases">
        <title>Genome sequence of Iodobacter sp. strain PCH194 isolated from Indian Trans-Himalaya.</title>
        <authorList>
            <person name="Kumar V."/>
            <person name="Thakur V."/>
            <person name="Kumar S."/>
            <person name="Singh D."/>
        </authorList>
    </citation>
    <scope>NUCLEOTIDE SEQUENCE [LARGE SCALE GENOMIC DNA]</scope>
    <source>
        <strain evidence="2 3">PCH194</strain>
    </source>
</reference>